<protein>
    <recommendedName>
        <fullName evidence="4">Coenzyme Q-binding protein COQ10 START domain-containing protein</fullName>
    </recommendedName>
</protein>
<dbReference type="InterPro" id="IPR019587">
    <property type="entry name" value="Polyketide_cyclase/dehydratase"/>
</dbReference>
<sequence length="231" mass="25516">MSRCKTMYYNRLYTEIETEVDIEAPPSAVWRVFADFASWDTWTSGFMRFLEPPTAPGKRCGLVCKLSQGALKTTTHWPMVEVFDEGRELMWRDYSLLMSPFWQGCHWFRFEPLPGGRTRLLHGTRQMGLAMPALWDAMKSTELGYHAFNDELRTEVERRCTAGAPHDARSAERAAAGAPAPLRLAAGALAPAASPGKLLAKADGGGVETRTMAASRRQAGSTLITAGDAMQ</sequence>
<organism evidence="2 3">
    <name type="scientific">Raphidocelis subcapitata</name>
    <dbReference type="NCBI Taxonomy" id="307507"/>
    <lineage>
        <taxon>Eukaryota</taxon>
        <taxon>Viridiplantae</taxon>
        <taxon>Chlorophyta</taxon>
        <taxon>core chlorophytes</taxon>
        <taxon>Chlorophyceae</taxon>
        <taxon>CS clade</taxon>
        <taxon>Sphaeropleales</taxon>
        <taxon>Selenastraceae</taxon>
        <taxon>Raphidocelis</taxon>
    </lineage>
</organism>
<feature type="region of interest" description="Disordered" evidence="1">
    <location>
        <begin position="209"/>
        <end position="231"/>
    </location>
</feature>
<dbReference type="Pfam" id="PF10604">
    <property type="entry name" value="Polyketide_cyc2"/>
    <property type="match status" value="1"/>
</dbReference>
<dbReference type="OrthoDB" id="509124at2759"/>
<evidence type="ECO:0000313" key="3">
    <source>
        <dbReference type="Proteomes" id="UP000247498"/>
    </source>
</evidence>
<proteinExistence type="predicted"/>
<name>A0A2V0P0H6_9CHLO</name>
<gene>
    <name evidence="2" type="ORF">Rsub_02987</name>
</gene>
<dbReference type="SUPFAM" id="SSF55961">
    <property type="entry name" value="Bet v1-like"/>
    <property type="match status" value="1"/>
</dbReference>
<dbReference type="CDD" id="cd07822">
    <property type="entry name" value="SRPBCC_4"/>
    <property type="match status" value="1"/>
</dbReference>
<evidence type="ECO:0000256" key="1">
    <source>
        <dbReference type="SAM" id="MobiDB-lite"/>
    </source>
</evidence>
<dbReference type="Gene3D" id="3.30.530.20">
    <property type="match status" value="1"/>
</dbReference>
<dbReference type="PANTHER" id="PTHR36166">
    <property type="entry name" value="CHROMOSOME 9, WHOLE GENOME SHOTGUN SEQUENCE"/>
    <property type="match status" value="1"/>
</dbReference>
<dbReference type="PANTHER" id="PTHR36166:SF1">
    <property type="entry name" value="SRPBCC DOMAIN-CONTAINING PROTEIN"/>
    <property type="match status" value="1"/>
</dbReference>
<dbReference type="InterPro" id="IPR023393">
    <property type="entry name" value="START-like_dom_sf"/>
</dbReference>
<dbReference type="EMBL" id="BDRX01000019">
    <property type="protein sequence ID" value="GBF90687.1"/>
    <property type="molecule type" value="Genomic_DNA"/>
</dbReference>
<dbReference type="STRING" id="307507.A0A2V0P0H6"/>
<accession>A0A2V0P0H6</accession>
<dbReference type="InParanoid" id="A0A2V0P0H6"/>
<dbReference type="Proteomes" id="UP000247498">
    <property type="component" value="Unassembled WGS sequence"/>
</dbReference>
<keyword evidence="3" id="KW-1185">Reference proteome</keyword>
<evidence type="ECO:0008006" key="4">
    <source>
        <dbReference type="Google" id="ProtNLM"/>
    </source>
</evidence>
<comment type="caution">
    <text evidence="2">The sequence shown here is derived from an EMBL/GenBank/DDBJ whole genome shotgun (WGS) entry which is preliminary data.</text>
</comment>
<evidence type="ECO:0000313" key="2">
    <source>
        <dbReference type="EMBL" id="GBF90687.1"/>
    </source>
</evidence>
<dbReference type="AlphaFoldDB" id="A0A2V0P0H6"/>
<reference evidence="2 3" key="1">
    <citation type="journal article" date="2018" name="Sci. Rep.">
        <title>Raphidocelis subcapitata (=Pseudokirchneriella subcapitata) provides an insight into genome evolution and environmental adaptations in the Sphaeropleales.</title>
        <authorList>
            <person name="Suzuki S."/>
            <person name="Yamaguchi H."/>
            <person name="Nakajima N."/>
            <person name="Kawachi M."/>
        </authorList>
    </citation>
    <scope>NUCLEOTIDE SEQUENCE [LARGE SCALE GENOMIC DNA]</scope>
    <source>
        <strain evidence="2 3">NIES-35</strain>
    </source>
</reference>